<feature type="region of interest" description="Disordered" evidence="1">
    <location>
        <begin position="54"/>
        <end position="79"/>
    </location>
</feature>
<dbReference type="AlphaFoldDB" id="A0A1I7YR28"/>
<feature type="transmembrane region" description="Helical" evidence="2">
    <location>
        <begin position="157"/>
        <end position="174"/>
    </location>
</feature>
<organism evidence="3 4">
    <name type="scientific">Steinernema glaseri</name>
    <dbReference type="NCBI Taxonomy" id="37863"/>
    <lineage>
        <taxon>Eukaryota</taxon>
        <taxon>Metazoa</taxon>
        <taxon>Ecdysozoa</taxon>
        <taxon>Nematoda</taxon>
        <taxon>Chromadorea</taxon>
        <taxon>Rhabditida</taxon>
        <taxon>Tylenchina</taxon>
        <taxon>Panagrolaimomorpha</taxon>
        <taxon>Strongyloidoidea</taxon>
        <taxon>Steinernematidae</taxon>
        <taxon>Steinernema</taxon>
    </lineage>
</organism>
<accession>A0A1I7YR28</accession>
<evidence type="ECO:0000313" key="3">
    <source>
        <dbReference type="Proteomes" id="UP000095287"/>
    </source>
</evidence>
<protein>
    <submittedName>
        <fullName evidence="4">UBC core domain-containing protein</fullName>
    </submittedName>
</protein>
<proteinExistence type="predicted"/>
<evidence type="ECO:0000313" key="4">
    <source>
        <dbReference type="WBParaSite" id="L893_g18963.t1"/>
    </source>
</evidence>
<keyword evidence="2" id="KW-0812">Transmembrane</keyword>
<evidence type="ECO:0000256" key="2">
    <source>
        <dbReference type="SAM" id="Phobius"/>
    </source>
</evidence>
<keyword evidence="3" id="KW-1185">Reference proteome</keyword>
<evidence type="ECO:0000256" key="1">
    <source>
        <dbReference type="SAM" id="MobiDB-lite"/>
    </source>
</evidence>
<dbReference type="Proteomes" id="UP000095287">
    <property type="component" value="Unplaced"/>
</dbReference>
<reference evidence="4" key="1">
    <citation type="submission" date="2016-11" db="UniProtKB">
        <authorList>
            <consortium name="WormBaseParasite"/>
        </authorList>
    </citation>
    <scope>IDENTIFICATION</scope>
</reference>
<keyword evidence="2" id="KW-1133">Transmembrane helix</keyword>
<name>A0A1I7YR28_9BILA</name>
<dbReference type="WBParaSite" id="L893_g18963.t1">
    <property type="protein sequence ID" value="L893_g18963.t1"/>
    <property type="gene ID" value="L893_g18963"/>
</dbReference>
<keyword evidence="2" id="KW-0472">Membrane</keyword>
<sequence length="187" mass="21671">MTLSKNGFPCPRKFSFQLEIYDEHSIFGHPVNHSPGTLCFPNVGLWFPTRIADPDAPSSETPASREDSQPTFFSTHTSDDGHSLSYVHMPSHSAMPVSRHDLDYSRIYLDQFNFMPHYERRHPYAPQRYRQQPHHFTGAVRRTTTDGGDVRVEGSNFFFFLCVFFVPCLALRCINLEIRMQPWAEKE</sequence>